<evidence type="ECO:0000256" key="5">
    <source>
        <dbReference type="SAM" id="Phobius"/>
    </source>
</evidence>
<dbReference type="InterPro" id="IPR002293">
    <property type="entry name" value="AA/rel_permease1"/>
</dbReference>
<dbReference type="InterPro" id="IPR029485">
    <property type="entry name" value="CAT_C"/>
</dbReference>
<dbReference type="Gene3D" id="1.20.1740.10">
    <property type="entry name" value="Amino acid/polyamine transporter I"/>
    <property type="match status" value="2"/>
</dbReference>
<dbReference type="Pfam" id="PF13520">
    <property type="entry name" value="AA_permease_2"/>
    <property type="match status" value="1"/>
</dbReference>
<feature type="transmembrane region" description="Helical" evidence="5">
    <location>
        <begin position="330"/>
        <end position="350"/>
    </location>
</feature>
<keyword evidence="2 5" id="KW-0812">Transmembrane</keyword>
<comment type="subcellular location">
    <subcellularLocation>
        <location evidence="1">Membrane</location>
        <topology evidence="1">Multi-pass membrane protein</topology>
    </subcellularLocation>
</comment>
<evidence type="ECO:0000256" key="2">
    <source>
        <dbReference type="ARBA" id="ARBA00022692"/>
    </source>
</evidence>
<keyword evidence="4 5" id="KW-0472">Membrane</keyword>
<dbReference type="PANTHER" id="PTHR43243:SF105">
    <property type="entry name" value="CATIONIC AMINO ACID TRANSPORTER C-TERMINAL DOMAIN-CONTAINING PROTEIN"/>
    <property type="match status" value="1"/>
</dbReference>
<dbReference type="OrthoDB" id="3900342at2759"/>
<feature type="transmembrane region" description="Helical" evidence="5">
    <location>
        <begin position="381"/>
        <end position="399"/>
    </location>
</feature>
<dbReference type="GO" id="GO:0005886">
    <property type="term" value="C:plasma membrane"/>
    <property type="evidence" value="ECO:0007669"/>
    <property type="project" value="TreeGrafter"/>
</dbReference>
<feature type="transmembrane region" description="Helical" evidence="5">
    <location>
        <begin position="478"/>
        <end position="498"/>
    </location>
</feature>
<feature type="non-terminal residue" evidence="7">
    <location>
        <position position="618"/>
    </location>
</feature>
<comment type="caution">
    <text evidence="7">The sequence shown here is derived from an EMBL/GenBank/DDBJ whole genome shotgun (WGS) entry which is preliminary data.</text>
</comment>
<dbReference type="FunFam" id="1.20.1740.10:FF:000010">
    <property type="entry name" value="probable cationic amino acid transporter"/>
    <property type="match status" value="1"/>
</dbReference>
<keyword evidence="8" id="KW-1185">Reference proteome</keyword>
<gene>
    <name evidence="7" type="ORF">BpHYR1_052969</name>
</gene>
<dbReference type="GO" id="GO:0061459">
    <property type="term" value="F:L-arginine transmembrane transporter activity"/>
    <property type="evidence" value="ECO:0007669"/>
    <property type="project" value="TreeGrafter"/>
</dbReference>
<feature type="transmembrane region" description="Helical" evidence="5">
    <location>
        <begin position="62"/>
        <end position="81"/>
    </location>
</feature>
<feature type="transmembrane region" description="Helical" evidence="5">
    <location>
        <begin position="161"/>
        <end position="178"/>
    </location>
</feature>
<evidence type="ECO:0000256" key="1">
    <source>
        <dbReference type="ARBA" id="ARBA00004141"/>
    </source>
</evidence>
<protein>
    <submittedName>
        <fullName evidence="7">High affinity cationic amino acid transporter 1-like isoform X1</fullName>
    </submittedName>
</protein>
<dbReference type="PIRSF" id="PIRSF006060">
    <property type="entry name" value="AA_transporter"/>
    <property type="match status" value="1"/>
</dbReference>
<keyword evidence="3 5" id="KW-1133">Transmembrane helix</keyword>
<dbReference type="PANTHER" id="PTHR43243">
    <property type="entry name" value="INNER MEMBRANE TRANSPORTER YGJI-RELATED"/>
    <property type="match status" value="1"/>
</dbReference>
<feature type="transmembrane region" description="Helical" evidence="5">
    <location>
        <begin position="504"/>
        <end position="525"/>
    </location>
</feature>
<feature type="domain" description="Cationic amino acid transporter C-terminal" evidence="6">
    <location>
        <begin position="537"/>
        <end position="587"/>
    </location>
</feature>
<organism evidence="7 8">
    <name type="scientific">Brachionus plicatilis</name>
    <name type="common">Marine rotifer</name>
    <name type="synonym">Brachionus muelleri</name>
    <dbReference type="NCBI Taxonomy" id="10195"/>
    <lineage>
        <taxon>Eukaryota</taxon>
        <taxon>Metazoa</taxon>
        <taxon>Spiralia</taxon>
        <taxon>Gnathifera</taxon>
        <taxon>Rotifera</taxon>
        <taxon>Eurotatoria</taxon>
        <taxon>Monogononta</taxon>
        <taxon>Pseudotrocha</taxon>
        <taxon>Ploima</taxon>
        <taxon>Brachionidae</taxon>
        <taxon>Brachionus</taxon>
    </lineage>
</organism>
<feature type="transmembrane region" description="Helical" evidence="5">
    <location>
        <begin position="93"/>
        <end position="111"/>
    </location>
</feature>
<feature type="transmembrane region" description="Helical" evidence="5">
    <location>
        <begin position="30"/>
        <end position="50"/>
    </location>
</feature>
<name>A0A3M7RVY2_BRAPC</name>
<dbReference type="GO" id="GO:0000064">
    <property type="term" value="F:L-ornithine transmembrane transporter activity"/>
    <property type="evidence" value="ECO:0007669"/>
    <property type="project" value="TreeGrafter"/>
</dbReference>
<dbReference type="GO" id="GO:0015189">
    <property type="term" value="F:L-lysine transmembrane transporter activity"/>
    <property type="evidence" value="ECO:0007669"/>
    <property type="project" value="TreeGrafter"/>
</dbReference>
<proteinExistence type="predicted"/>
<evidence type="ECO:0000313" key="8">
    <source>
        <dbReference type="Proteomes" id="UP000276133"/>
    </source>
</evidence>
<dbReference type="Proteomes" id="UP000276133">
    <property type="component" value="Unassembled WGS sequence"/>
</dbReference>
<feature type="transmembrane region" description="Helical" evidence="5">
    <location>
        <begin position="562"/>
        <end position="582"/>
    </location>
</feature>
<evidence type="ECO:0000259" key="6">
    <source>
        <dbReference type="Pfam" id="PF13906"/>
    </source>
</evidence>
<dbReference type="STRING" id="10195.A0A3M7RVY2"/>
<evidence type="ECO:0000313" key="7">
    <source>
        <dbReference type="EMBL" id="RNA27609.1"/>
    </source>
</evidence>
<dbReference type="AlphaFoldDB" id="A0A3M7RVY2"/>
<evidence type="ECO:0000256" key="3">
    <source>
        <dbReference type="ARBA" id="ARBA00022989"/>
    </source>
</evidence>
<dbReference type="EMBL" id="REGN01002519">
    <property type="protein sequence ID" value="RNA27609.1"/>
    <property type="molecule type" value="Genomic_DNA"/>
</dbReference>
<evidence type="ECO:0000256" key="4">
    <source>
        <dbReference type="ARBA" id="ARBA00023136"/>
    </source>
</evidence>
<reference evidence="7 8" key="1">
    <citation type="journal article" date="2018" name="Sci. Rep.">
        <title>Genomic signatures of local adaptation to the degree of environmental predictability in rotifers.</title>
        <authorList>
            <person name="Franch-Gras L."/>
            <person name="Hahn C."/>
            <person name="Garcia-Roger E.M."/>
            <person name="Carmona M.J."/>
            <person name="Serra M."/>
            <person name="Gomez A."/>
        </authorList>
    </citation>
    <scope>NUCLEOTIDE SEQUENCE [LARGE SCALE GENOMIC DNA]</scope>
    <source>
        <strain evidence="7">HYR1</strain>
    </source>
</reference>
<sequence>MKFNFQFFYRKKKFDQNSLESTNLSRVLDLFDLTALGVSSTIGSGVYVLIGNTISHYAGPSIIISFIIAGICSFLAGLCYAELGSRVPRSGSAYVYIYVTIGEFIAFIIGWDVVLEYVIGTSTSASALSKYIDSLTDYQISTALNNSMHMNVHFLAPYPDFLAFGMAVIITGLLTIGVKESSFVNKIFTAGNVACIFFVIFCGSSQADLKNWSKKVYPNMSYTDIGGRNLTCKESNVCGNGGFVPFGFNGIIKGAAKCFYAYIGFDVIATTGEEVMRPKRTIPISILLTLLIVSVCYIGVSVVVSLMVPYYVFDKSAPLSEIFNYVGLEWAYYVVTTGAIISLATGLYASMFPMPRVVYSMATDGLLFQFLSFLTPKLNTPLWASLMTGFLAGLLVLLFDLNQLIDMMSIGTLIAYSLVSACCLSLRYKPNVHEDLVSKPQQFRAKILSLIFGYSPEPVYKRLFVPSETKPSRATSHLANTIIFLSMIVIVIIGVILNQADLQMAVSIVFLIIFFIILIVLSFILWRQPQDDTITTFKVPFVPFFPLLSAFVNIYLMTSLTAATWIRFIVWFLIGILIYFTYSIRYSKENKIGSHILFPCFHKSYNPMDDTEEIVRDE</sequence>
<dbReference type="GO" id="GO:0097638">
    <property type="term" value="P:L-arginine import across plasma membrane"/>
    <property type="evidence" value="ECO:0007669"/>
    <property type="project" value="TreeGrafter"/>
</dbReference>
<accession>A0A3M7RVY2</accession>
<dbReference type="Pfam" id="PF13906">
    <property type="entry name" value="AA_permease_C"/>
    <property type="match status" value="1"/>
</dbReference>
<feature type="transmembrane region" description="Helical" evidence="5">
    <location>
        <begin position="537"/>
        <end position="556"/>
    </location>
</feature>
<feature type="transmembrane region" description="Helical" evidence="5">
    <location>
        <begin position="286"/>
        <end position="310"/>
    </location>
</feature>